<keyword evidence="1" id="KW-0812">Transmembrane</keyword>
<feature type="transmembrane region" description="Helical" evidence="1">
    <location>
        <begin position="12"/>
        <end position="31"/>
    </location>
</feature>
<evidence type="ECO:0000256" key="1">
    <source>
        <dbReference type="SAM" id="Phobius"/>
    </source>
</evidence>
<feature type="transmembrane region" description="Helical" evidence="1">
    <location>
        <begin position="253"/>
        <end position="272"/>
    </location>
</feature>
<keyword evidence="1" id="KW-1133">Transmembrane helix</keyword>
<name>A0A6J7J5Y5_9ZZZZ</name>
<feature type="transmembrane region" description="Helical" evidence="1">
    <location>
        <begin position="201"/>
        <end position="222"/>
    </location>
</feature>
<accession>A0A6J7J5Y5</accession>
<gene>
    <name evidence="2" type="ORF">UFOPK3674_01670</name>
</gene>
<protein>
    <submittedName>
        <fullName evidence="2">Unannotated protein</fullName>
    </submittedName>
</protein>
<feature type="transmembrane region" description="Helical" evidence="1">
    <location>
        <begin position="281"/>
        <end position="301"/>
    </location>
</feature>
<organism evidence="2">
    <name type="scientific">freshwater metagenome</name>
    <dbReference type="NCBI Taxonomy" id="449393"/>
    <lineage>
        <taxon>unclassified sequences</taxon>
        <taxon>metagenomes</taxon>
        <taxon>ecological metagenomes</taxon>
    </lineage>
</organism>
<feature type="transmembrane region" description="Helical" evidence="1">
    <location>
        <begin position="169"/>
        <end position="189"/>
    </location>
</feature>
<feature type="transmembrane region" description="Helical" evidence="1">
    <location>
        <begin position="229"/>
        <end position="247"/>
    </location>
</feature>
<sequence length="343" mass="34394">MVVRTATRRAWTWRTALLPAALVAVLCIFYADGFLRGAIGWETIVFTLLCGPAIGGLVIAVRACRPDVSFDPIDPVLSTAATLATVLLVRSADLAPTLAIGIVGVVAGLLPIFPGVSRNHAACGYAGSFAGACSPLVLPGTGWVVAAGALTGVFWMLLKGVVPGIGGRIGAITFVAVFLIWAVAAAGGWDGPGAPVTELDTVDGVLVLAAALAATLTTYGLAAAGRMNVIVASALPTVGFTLLILAVDGPAGIAGPTIASAWLAGSATGMTASEWVLHRHLLAVAGVLTGIFVVGFEPTLVGLGGDFGTMAFIAVLAAIGLLLPAEALIGRLTGWSEPPDGVA</sequence>
<feature type="transmembrane region" description="Helical" evidence="1">
    <location>
        <begin position="97"/>
        <end position="116"/>
    </location>
</feature>
<feature type="transmembrane region" description="Helical" evidence="1">
    <location>
        <begin position="43"/>
        <end position="61"/>
    </location>
</feature>
<feature type="transmembrane region" description="Helical" evidence="1">
    <location>
        <begin position="307"/>
        <end position="329"/>
    </location>
</feature>
<dbReference type="EMBL" id="CAFBMX010000008">
    <property type="protein sequence ID" value="CAB4938655.1"/>
    <property type="molecule type" value="Genomic_DNA"/>
</dbReference>
<reference evidence="2" key="1">
    <citation type="submission" date="2020-05" db="EMBL/GenBank/DDBJ databases">
        <authorList>
            <person name="Chiriac C."/>
            <person name="Salcher M."/>
            <person name="Ghai R."/>
            <person name="Kavagutti S V."/>
        </authorList>
    </citation>
    <scope>NUCLEOTIDE SEQUENCE</scope>
</reference>
<feature type="transmembrane region" description="Helical" evidence="1">
    <location>
        <begin position="136"/>
        <end position="157"/>
    </location>
</feature>
<evidence type="ECO:0000313" key="2">
    <source>
        <dbReference type="EMBL" id="CAB4938655.1"/>
    </source>
</evidence>
<dbReference type="AlphaFoldDB" id="A0A6J7J5Y5"/>
<proteinExistence type="predicted"/>
<keyword evidence="1" id="KW-0472">Membrane</keyword>